<evidence type="ECO:0000313" key="1">
    <source>
        <dbReference type="EMBL" id="XAO37438.1"/>
    </source>
</evidence>
<protein>
    <submittedName>
        <fullName evidence="1">Protein U95</fullName>
    </submittedName>
</protein>
<dbReference type="InterPro" id="IPR003360">
    <property type="entry name" value="US22-like"/>
</dbReference>
<dbReference type="Pfam" id="PF02393">
    <property type="entry name" value="US22"/>
    <property type="match status" value="2"/>
</dbReference>
<dbReference type="EMBL" id="PP756678">
    <property type="protein sequence ID" value="XAO37158.1"/>
    <property type="molecule type" value="Genomic_DNA"/>
</dbReference>
<sequence>MERVRGASSSDSVATLHGDHNYHCMATFKLDCTSARTRGVVSILEHRDPATVDDIFMQRVCHDINDVLRPVECLTSFPEYRRTLRVAVEAATELHGVSALSGQLTKFLEDHDGAMLPLAWPPNRYLRLTSGRKLGYLDVAEKLRKEYPMCNGPLEVLGVILGPGQSLYSDQHPVLLMGLTGTIFLHARGRPVWSPDYDPERDADRLFLAAESLQSFGREGLCRCDNVYTEDGGAPYATPEDPVLKNIVFTPHLGGKALHQQICKIKGHTWYLNGCPGMLKDRVFVATPDIPPFVRHVNLELFGHRFLPIGRVTRSPEDPECEMFIMVDAGGAIYGHMLDSGKVRRLADNFDQFMRMGTRRAYFNFQMVKGDSLNTEYEETSFGTKNHGFFLLTRDLVTVRKKIQ</sequence>
<dbReference type="EMBL" id="PP756679">
    <property type="protein sequence ID" value="XAO37298.1"/>
    <property type="molecule type" value="Genomic_DNA"/>
</dbReference>
<accession>A0AAU6W7J5</accession>
<proteinExistence type="predicted"/>
<dbReference type="EMBL" id="PP756681">
    <property type="protein sequence ID" value="XAO37578.1"/>
    <property type="molecule type" value="Genomic_DNA"/>
</dbReference>
<dbReference type="EMBL" id="PP756680">
    <property type="protein sequence ID" value="XAO37438.1"/>
    <property type="molecule type" value="Genomic_DNA"/>
</dbReference>
<name>A0AAU6W7J5_9BETA</name>
<organism evidence="1">
    <name type="scientific">Muromegalovirus muridbeta1</name>
    <dbReference type="NCBI Taxonomy" id="3050323"/>
    <lineage>
        <taxon>Viruses</taxon>
        <taxon>Duplodnaviria</taxon>
        <taxon>Heunggongvirae</taxon>
        <taxon>Peploviricota</taxon>
        <taxon>Herviviricetes</taxon>
        <taxon>Herpesvirales</taxon>
        <taxon>Orthoherpesviridae</taxon>
        <taxon>Betaherpesvirinae</taxon>
        <taxon>Muromegalovirus</taxon>
    </lineage>
</organism>
<gene>
    <name evidence="1" type="primary">m128</name>
</gene>
<reference evidence="1" key="1">
    <citation type="submission" date="2024-05" db="EMBL/GenBank/DDBJ databases">
        <title>Fine-tuning the evolutionary stability and environmental longevity of recombinant transmissible vaccines.</title>
        <authorList>
            <person name="Chan B."/>
            <person name="Nuismer S.L."/>
            <person name="Nichols J."/>
            <person name="Davison A.J."/>
            <person name="Alqirbi H."/>
            <person name="Jarvis M.A."/>
            <person name="Redwood A.J."/>
        </authorList>
    </citation>
    <scope>NUCLEOTIDE SEQUENCE</scope>
    <source>
        <strain evidence="1">K181</strain>
    </source>
</reference>